<dbReference type="AlphaFoldDB" id="A0A077ZSL9"/>
<evidence type="ECO:0000313" key="3">
    <source>
        <dbReference type="Proteomes" id="UP000039865"/>
    </source>
</evidence>
<feature type="transmembrane region" description="Helical" evidence="1">
    <location>
        <begin position="371"/>
        <end position="397"/>
    </location>
</feature>
<feature type="transmembrane region" description="Helical" evidence="1">
    <location>
        <begin position="868"/>
        <end position="885"/>
    </location>
</feature>
<keyword evidence="1" id="KW-0472">Membrane</keyword>
<dbReference type="EMBL" id="CCKQ01001772">
    <property type="protein sequence ID" value="CDW72878.1"/>
    <property type="molecule type" value="Genomic_DNA"/>
</dbReference>
<organism evidence="2 3">
    <name type="scientific">Stylonychia lemnae</name>
    <name type="common">Ciliate</name>
    <dbReference type="NCBI Taxonomy" id="5949"/>
    <lineage>
        <taxon>Eukaryota</taxon>
        <taxon>Sar</taxon>
        <taxon>Alveolata</taxon>
        <taxon>Ciliophora</taxon>
        <taxon>Intramacronucleata</taxon>
        <taxon>Spirotrichea</taxon>
        <taxon>Stichotrichia</taxon>
        <taxon>Sporadotrichida</taxon>
        <taxon>Oxytrichidae</taxon>
        <taxon>Stylonychinae</taxon>
        <taxon>Stylonychia</taxon>
    </lineage>
</organism>
<feature type="transmembrane region" description="Helical" evidence="1">
    <location>
        <begin position="831"/>
        <end position="848"/>
    </location>
</feature>
<feature type="transmembrane region" description="Helical" evidence="1">
    <location>
        <begin position="433"/>
        <end position="452"/>
    </location>
</feature>
<reference evidence="2 3" key="1">
    <citation type="submission" date="2014-06" db="EMBL/GenBank/DDBJ databases">
        <authorList>
            <person name="Swart Estienne"/>
        </authorList>
    </citation>
    <scope>NUCLEOTIDE SEQUENCE [LARGE SCALE GENOMIC DNA]</scope>
    <source>
        <strain evidence="2 3">130c</strain>
    </source>
</reference>
<keyword evidence="3" id="KW-1185">Reference proteome</keyword>
<feature type="transmembrane region" description="Helical" evidence="1">
    <location>
        <begin position="618"/>
        <end position="638"/>
    </location>
</feature>
<keyword evidence="1" id="KW-1133">Transmembrane helix</keyword>
<name>A0A077ZSL9_STYLE</name>
<feature type="transmembrane region" description="Helical" evidence="1">
    <location>
        <begin position="764"/>
        <end position="790"/>
    </location>
</feature>
<feature type="transmembrane region" description="Helical" evidence="1">
    <location>
        <begin position="701"/>
        <end position="718"/>
    </location>
</feature>
<sequence length="886" mass="103516">MIFISIIGQLYLFEYMNSLKVPLNNRNITPAFQDLLQENWSFQKGIGQLKYNYPQRQFFVLLPDNFQNDNEQDQQILIKSRIPIENQKHYLNVIFTGSHQSQKNNVNIFQDILFDKSFSQDSIFYQVHRNESHTTLIGKNSDNWEKSFIDLIYKKQFVKSRDLSLLNTCAEALENKDLKGLIIFDLRGVRDYKATLTLYKQFQEQKEKYVMLQYQSKDKFKLFQSFKVDNAFTSEIMLEDINAVLHALIGVGINQNNMGLTSYQYLKHQLDKNLISYNQINNIFNLQRMYHQIIAKSYLSDANMLKYQQQIVTKYKIIVEFFDLHMNDAVRNRQPQDPQNYEAFSTLCKDLLNELYDVITINHNMHNKSYIYTYIVIQVLASIIMILLLLKSVLFIVENYNERNTSASYQILGIVVVFALAIFVFSIEFNLYLIVLMILAVIAAAFALYQIFKGKIEINNIKQLDYIDIQILIIINIWNVILSFDSDLKQAITLLIVSLIIAQSLRKLRGVSQLSLKFFILSIISIVAGYSVNNNILESFISSNSIQELSESNLLRVYIPTAIFIMVEQFIYSSDKIMFLVDNTIFINLLRGKSILSYILIPRLWAGEQSRLFKSFLFSFYQFSFFGIIIAVFIFITYESVFKYLSGTYNSLINEKELRKDMTDDISYSKFYLHKQIKFEIFLISFLNILPLVILISGPGFYLQLIGILTIVITLMAMEIKINPYFHHSFITKLLLVGLLFKLNDNNETTKQLYEYEIVVSNQIIAGLLATFKQSAVEIVIFSLFCLYTLKVKNHRQVETKITEALEFDRYYENEEDIQAQILNNEIINKLTCYFLCLSSVYLVQIIIENLIFNSDQTKSIQAQREYFSIVELNSVLVIMAVFMLH</sequence>
<evidence type="ECO:0000313" key="2">
    <source>
        <dbReference type="EMBL" id="CDW72878.1"/>
    </source>
</evidence>
<feature type="transmembrane region" description="Helical" evidence="1">
    <location>
        <begin position="677"/>
        <end position="695"/>
    </location>
</feature>
<keyword evidence="1" id="KW-0812">Transmembrane</keyword>
<dbReference type="OMA" id="VENYNER"/>
<dbReference type="InParanoid" id="A0A077ZSL9"/>
<accession>A0A077ZSL9</accession>
<evidence type="ECO:0000256" key="1">
    <source>
        <dbReference type="SAM" id="Phobius"/>
    </source>
</evidence>
<gene>
    <name evidence="2" type="primary">Contig9409.g10059</name>
    <name evidence="2" type="ORF">STYLEM_1845</name>
</gene>
<dbReference type="Proteomes" id="UP000039865">
    <property type="component" value="Unassembled WGS sequence"/>
</dbReference>
<protein>
    <recommendedName>
        <fullName evidence="4">Transmembrane protein</fullName>
    </recommendedName>
</protein>
<feature type="transmembrane region" description="Helical" evidence="1">
    <location>
        <begin position="409"/>
        <end position="427"/>
    </location>
</feature>
<proteinExistence type="predicted"/>
<evidence type="ECO:0008006" key="4">
    <source>
        <dbReference type="Google" id="ProtNLM"/>
    </source>
</evidence>